<dbReference type="GO" id="GO:0007528">
    <property type="term" value="P:neuromuscular junction development"/>
    <property type="evidence" value="ECO:0007669"/>
    <property type="project" value="TreeGrafter"/>
</dbReference>
<dbReference type="PANTHER" id="PTHR21636:SF2">
    <property type="entry name" value="PROTEIN DOK-7"/>
    <property type="match status" value="1"/>
</dbReference>
<gene>
    <name evidence="3" type="ORF">LOD99_15343</name>
</gene>
<evidence type="ECO:0000313" key="4">
    <source>
        <dbReference type="Proteomes" id="UP001165289"/>
    </source>
</evidence>
<dbReference type="AlphaFoldDB" id="A0AAV7KBI9"/>
<comment type="caution">
    <text evidence="3">The sequence shown here is derived from an EMBL/GenBank/DDBJ whole genome shotgun (WGS) entry which is preliminary data.</text>
</comment>
<feature type="region of interest" description="Disordered" evidence="1">
    <location>
        <begin position="223"/>
        <end position="245"/>
    </location>
</feature>
<organism evidence="3 4">
    <name type="scientific">Oopsacas minuta</name>
    <dbReference type="NCBI Taxonomy" id="111878"/>
    <lineage>
        <taxon>Eukaryota</taxon>
        <taxon>Metazoa</taxon>
        <taxon>Porifera</taxon>
        <taxon>Hexactinellida</taxon>
        <taxon>Hexasterophora</taxon>
        <taxon>Lyssacinosida</taxon>
        <taxon>Leucopsacidae</taxon>
        <taxon>Oopsacas</taxon>
    </lineage>
</organism>
<feature type="domain" description="PH" evidence="2">
    <location>
        <begin position="10"/>
        <end position="125"/>
    </location>
</feature>
<dbReference type="PROSITE" id="PS50003">
    <property type="entry name" value="PH_DOMAIN"/>
    <property type="match status" value="1"/>
</dbReference>
<dbReference type="Proteomes" id="UP001165289">
    <property type="component" value="Unassembled WGS sequence"/>
</dbReference>
<dbReference type="InterPro" id="IPR001849">
    <property type="entry name" value="PH_domain"/>
</dbReference>
<dbReference type="InterPro" id="IPR037746">
    <property type="entry name" value="Dok-7"/>
</dbReference>
<dbReference type="EMBL" id="JAKMXF010000088">
    <property type="protein sequence ID" value="KAI6658543.1"/>
    <property type="molecule type" value="Genomic_DNA"/>
</dbReference>
<sequence>MSVTKIGDLMICKAGWVKFKEILSPRGKCNGVQIKYKAWKDVWLMLRKCGNYSELKTYPDSVKASSFTVEGYSICHEDFCGFEIGEFDGLPHVLAIITKNITYLMTPPDKKDKDEWVDVISQLFEEQKIYYVNVKKNSLIREGKAELRLLSTSVIITGNALPVCLGKWLISDVRRYGAGKDFVFELSQRFEEDKKFIVILSTTEAEAIKQLFDEMARSSSVVGHKSHPSISKSTKSMPLSQKPSLSHTLTLPKQARDMQPIQHNQSSTRQLNYSTIEFNNEPSQQIHSTSIPRGDYIAVDIVATEALHKAVQQSEHDNQMHAMELAKKLGPPYENNVMITTMSKLDPDPSIEGKMTRSEGVKIQTADQFTPSDFLPIMKDHRRSSDVSASISDYENVKISQNYENISLNPFEHKSSSYS</sequence>
<protein>
    <submittedName>
        <fullName evidence="3">Protein Dok-7 isoform X1</fullName>
    </submittedName>
</protein>
<dbReference type="GO" id="GO:0019901">
    <property type="term" value="F:protein kinase binding"/>
    <property type="evidence" value="ECO:0007669"/>
    <property type="project" value="InterPro"/>
</dbReference>
<dbReference type="PANTHER" id="PTHR21636">
    <property type="entry name" value="PROTEIN DOK-7"/>
    <property type="match status" value="1"/>
</dbReference>
<dbReference type="SMART" id="SM00233">
    <property type="entry name" value="PH"/>
    <property type="match status" value="1"/>
</dbReference>
<reference evidence="3 4" key="1">
    <citation type="journal article" date="2023" name="BMC Biol.">
        <title>The compact genome of the sponge Oopsacas minuta (Hexactinellida) is lacking key metazoan core genes.</title>
        <authorList>
            <person name="Santini S."/>
            <person name="Schenkelaars Q."/>
            <person name="Jourda C."/>
            <person name="Duchesne M."/>
            <person name="Belahbib H."/>
            <person name="Rocher C."/>
            <person name="Selva M."/>
            <person name="Riesgo A."/>
            <person name="Vervoort M."/>
            <person name="Leys S.P."/>
            <person name="Kodjabachian L."/>
            <person name="Le Bivic A."/>
            <person name="Borchiellini C."/>
            <person name="Claverie J.M."/>
            <person name="Renard E."/>
        </authorList>
    </citation>
    <scope>NUCLEOTIDE SEQUENCE [LARGE SCALE GENOMIC DNA]</scope>
    <source>
        <strain evidence="3">SPO-2</strain>
    </source>
</reference>
<dbReference type="Gene3D" id="2.30.29.30">
    <property type="entry name" value="Pleckstrin-homology domain (PH domain)/Phosphotyrosine-binding domain (PTB)"/>
    <property type="match status" value="2"/>
</dbReference>
<dbReference type="SUPFAM" id="SSF50729">
    <property type="entry name" value="PH domain-like"/>
    <property type="match status" value="1"/>
</dbReference>
<dbReference type="InterPro" id="IPR011993">
    <property type="entry name" value="PH-like_dom_sf"/>
</dbReference>
<evidence type="ECO:0000313" key="3">
    <source>
        <dbReference type="EMBL" id="KAI6658543.1"/>
    </source>
</evidence>
<accession>A0AAV7KBI9</accession>
<proteinExistence type="predicted"/>
<name>A0AAV7KBI9_9METZ</name>
<feature type="compositionally biased region" description="Polar residues" evidence="1">
    <location>
        <begin position="228"/>
        <end position="245"/>
    </location>
</feature>
<evidence type="ECO:0000259" key="2">
    <source>
        <dbReference type="PROSITE" id="PS50003"/>
    </source>
</evidence>
<evidence type="ECO:0000256" key="1">
    <source>
        <dbReference type="SAM" id="MobiDB-lite"/>
    </source>
</evidence>
<keyword evidence="4" id="KW-1185">Reference proteome</keyword>